<evidence type="ECO:0000256" key="4">
    <source>
        <dbReference type="ARBA" id="ARBA00022842"/>
    </source>
</evidence>
<accession>A0A398BM02</accession>
<dbReference type="InterPro" id="IPR000086">
    <property type="entry name" value="NUDIX_hydrolase_dom"/>
</dbReference>
<keyword evidence="7" id="KW-1185">Reference proteome</keyword>
<dbReference type="InterPro" id="IPR015797">
    <property type="entry name" value="NUDIX_hydrolase-like_dom_sf"/>
</dbReference>
<dbReference type="AlphaFoldDB" id="A0A398BM02"/>
<evidence type="ECO:0000256" key="1">
    <source>
        <dbReference type="ARBA" id="ARBA00001946"/>
    </source>
</evidence>
<dbReference type="SUPFAM" id="SSF55811">
    <property type="entry name" value="Nudix"/>
    <property type="match status" value="1"/>
</dbReference>
<proteinExistence type="predicted"/>
<dbReference type="OrthoDB" id="7066910at2"/>
<dbReference type="EMBL" id="QXXQ01000012">
    <property type="protein sequence ID" value="RID90607.1"/>
    <property type="molecule type" value="Genomic_DNA"/>
</dbReference>
<evidence type="ECO:0000259" key="5">
    <source>
        <dbReference type="PROSITE" id="PS51462"/>
    </source>
</evidence>
<dbReference type="Gene3D" id="3.90.79.10">
    <property type="entry name" value="Nucleoside Triphosphate Pyrophosphohydrolase"/>
    <property type="match status" value="1"/>
</dbReference>
<dbReference type="GO" id="GO:1901909">
    <property type="term" value="P:diadenosine hexaphosphate catabolic process"/>
    <property type="evidence" value="ECO:0007669"/>
    <property type="project" value="TreeGrafter"/>
</dbReference>
<dbReference type="Pfam" id="PF00293">
    <property type="entry name" value="NUDIX"/>
    <property type="match status" value="1"/>
</dbReference>
<dbReference type="GO" id="GO:0008486">
    <property type="term" value="F:diphosphoinositol-polyphosphate diphosphatase activity"/>
    <property type="evidence" value="ECO:0007669"/>
    <property type="project" value="TreeGrafter"/>
</dbReference>
<dbReference type="Proteomes" id="UP000266649">
    <property type="component" value="Unassembled WGS sequence"/>
</dbReference>
<dbReference type="GO" id="GO:0046872">
    <property type="term" value="F:metal ion binding"/>
    <property type="evidence" value="ECO:0007669"/>
    <property type="project" value="UniProtKB-KW"/>
</dbReference>
<dbReference type="GO" id="GO:1901911">
    <property type="term" value="P:adenosine 5'-(hexahydrogen pentaphosphate) catabolic process"/>
    <property type="evidence" value="ECO:0007669"/>
    <property type="project" value="TreeGrafter"/>
</dbReference>
<evidence type="ECO:0000313" key="7">
    <source>
        <dbReference type="Proteomes" id="UP000266649"/>
    </source>
</evidence>
<dbReference type="PANTHER" id="PTHR12629:SF0">
    <property type="entry name" value="DIPHOSPHOINOSITOL-POLYPHOSPHATE DIPHOSPHATASE"/>
    <property type="match status" value="1"/>
</dbReference>
<reference evidence="6 7" key="1">
    <citation type="submission" date="2018-09" db="EMBL/GenBank/DDBJ databases">
        <title>Gemmobacter lutimaris sp. nov., a marine bacterium isolated from tidal flat.</title>
        <authorList>
            <person name="Lee D.W."/>
            <person name="Yoo Y."/>
            <person name="Kim J.-J."/>
            <person name="Kim B.S."/>
        </authorList>
    </citation>
    <scope>NUCLEOTIDE SEQUENCE [LARGE SCALE GENOMIC DNA]</scope>
    <source>
        <strain evidence="6 7">YJ-T1-11</strain>
    </source>
</reference>
<dbReference type="InterPro" id="IPR047198">
    <property type="entry name" value="DDP-like_NUDIX"/>
</dbReference>
<organism evidence="6 7">
    <name type="scientific">Gemmobacter lutimaris</name>
    <dbReference type="NCBI Taxonomy" id="2306023"/>
    <lineage>
        <taxon>Bacteria</taxon>
        <taxon>Pseudomonadati</taxon>
        <taxon>Pseudomonadota</taxon>
        <taxon>Alphaproteobacteria</taxon>
        <taxon>Rhodobacterales</taxon>
        <taxon>Paracoccaceae</taxon>
        <taxon>Gemmobacter</taxon>
    </lineage>
</organism>
<comment type="caution">
    <text evidence="6">The sequence shown here is derived from an EMBL/GenBank/DDBJ whole genome shotgun (WGS) entry which is preliminary data.</text>
</comment>
<protein>
    <submittedName>
        <fullName evidence="6">NUDIX domain-containing protein</fullName>
    </submittedName>
</protein>
<dbReference type="GO" id="GO:0034431">
    <property type="term" value="F:bis(5'-adenosyl)-hexaphosphatase activity"/>
    <property type="evidence" value="ECO:0007669"/>
    <property type="project" value="TreeGrafter"/>
</dbReference>
<keyword evidence="4" id="KW-0460">Magnesium</keyword>
<evidence type="ECO:0000256" key="3">
    <source>
        <dbReference type="ARBA" id="ARBA00022801"/>
    </source>
</evidence>
<dbReference type="GO" id="GO:0071543">
    <property type="term" value="P:diphosphoinositol polyphosphate metabolic process"/>
    <property type="evidence" value="ECO:0007669"/>
    <property type="project" value="TreeGrafter"/>
</dbReference>
<sequence>MDPKSSLQISDPSATRTQYAALCWRAGREGIEVLLITSRDTGRWVIPKGWPIDGLSPEASAAREAWEEAGVQGQPDAHCLGLYSYDKGLGRGEGPKRETVPCVVAVYPLQVSALASSFPEEKQRRRKWFPPRKAARKVAEPELQALLADLDRQSLAQGKSKPARRA</sequence>
<dbReference type="PROSITE" id="PS51462">
    <property type="entry name" value="NUDIX"/>
    <property type="match status" value="1"/>
</dbReference>
<dbReference type="GO" id="GO:0034432">
    <property type="term" value="F:bis(5'-adenosyl)-pentaphosphatase activity"/>
    <property type="evidence" value="ECO:0007669"/>
    <property type="project" value="TreeGrafter"/>
</dbReference>
<dbReference type="CDD" id="cd04666">
    <property type="entry name" value="NUDIX_DIPP2_like_Nudt4"/>
    <property type="match status" value="1"/>
</dbReference>
<keyword evidence="3" id="KW-0378">Hydrolase</keyword>
<name>A0A398BM02_9RHOB</name>
<gene>
    <name evidence="6" type="ORF">D2N39_17340</name>
</gene>
<evidence type="ECO:0000313" key="6">
    <source>
        <dbReference type="EMBL" id="RID90607.1"/>
    </source>
</evidence>
<dbReference type="GO" id="GO:1901907">
    <property type="term" value="P:diadenosine pentaphosphate catabolic process"/>
    <property type="evidence" value="ECO:0007669"/>
    <property type="project" value="TreeGrafter"/>
</dbReference>
<keyword evidence="2" id="KW-0479">Metal-binding</keyword>
<dbReference type="GO" id="GO:0005737">
    <property type="term" value="C:cytoplasm"/>
    <property type="evidence" value="ECO:0007669"/>
    <property type="project" value="TreeGrafter"/>
</dbReference>
<feature type="domain" description="Nudix hydrolase" evidence="5">
    <location>
        <begin position="16"/>
        <end position="151"/>
    </location>
</feature>
<dbReference type="PANTHER" id="PTHR12629">
    <property type="entry name" value="DIPHOSPHOINOSITOL POLYPHOSPHATE PHOSPHOHYDROLASE"/>
    <property type="match status" value="1"/>
</dbReference>
<evidence type="ECO:0000256" key="2">
    <source>
        <dbReference type="ARBA" id="ARBA00022723"/>
    </source>
</evidence>
<comment type="cofactor">
    <cofactor evidence="1">
        <name>Mg(2+)</name>
        <dbReference type="ChEBI" id="CHEBI:18420"/>
    </cofactor>
</comment>
<dbReference type="GO" id="GO:0000298">
    <property type="term" value="F:endopolyphosphatase activity"/>
    <property type="evidence" value="ECO:0007669"/>
    <property type="project" value="TreeGrafter"/>
</dbReference>